<evidence type="ECO:0000313" key="3">
    <source>
        <dbReference type="Proteomes" id="UP001516464"/>
    </source>
</evidence>
<dbReference type="Proteomes" id="UP001516464">
    <property type="component" value="Unassembled WGS sequence"/>
</dbReference>
<keyword evidence="3" id="KW-1185">Reference proteome</keyword>
<feature type="transmembrane region" description="Helical" evidence="1">
    <location>
        <begin position="102"/>
        <end position="126"/>
    </location>
</feature>
<name>A0ABQ7HV45_9MICR</name>
<keyword evidence="1" id="KW-1133">Transmembrane helix</keyword>
<gene>
    <name evidence="2" type="ORF">TCON_2750</name>
</gene>
<feature type="transmembrane region" description="Helical" evidence="1">
    <location>
        <begin position="72"/>
        <end position="95"/>
    </location>
</feature>
<comment type="caution">
    <text evidence="2">The sequence shown here is derived from an EMBL/GenBank/DDBJ whole genome shotgun (WGS) entry which is preliminary data.</text>
</comment>
<evidence type="ECO:0000256" key="1">
    <source>
        <dbReference type="SAM" id="Phobius"/>
    </source>
</evidence>
<protein>
    <submittedName>
        <fullName evidence="2">Uncharacterized protein</fullName>
    </submittedName>
</protein>
<evidence type="ECO:0000313" key="2">
    <source>
        <dbReference type="EMBL" id="KAF7673858.1"/>
    </source>
</evidence>
<feature type="non-terminal residue" evidence="2">
    <location>
        <position position="1"/>
    </location>
</feature>
<reference evidence="2 3" key="1">
    <citation type="submission" date="2019-01" db="EMBL/GenBank/DDBJ databases">
        <title>Genomes sequencing and comparative genomics of infectious freshwater microsporidia, Cucumispora dikerogammari and Thelohania contejeani.</title>
        <authorList>
            <person name="Cormier A."/>
            <person name="Giraud I."/>
            <person name="Wattier R."/>
            <person name="Teixeira M."/>
            <person name="Grandjean F."/>
            <person name="Rigaud T."/>
            <person name="Cordaux R."/>
        </authorList>
    </citation>
    <scope>NUCLEOTIDE SEQUENCE [LARGE SCALE GENOMIC DNA]</scope>
    <source>
        <strain evidence="2">T1</strain>
        <tissue evidence="2">Spores</tissue>
    </source>
</reference>
<dbReference type="EMBL" id="SBIQ01000654">
    <property type="protein sequence ID" value="KAF7673858.1"/>
    <property type="molecule type" value="Genomic_DNA"/>
</dbReference>
<proteinExistence type="predicted"/>
<accession>A0ABQ7HV45</accession>
<keyword evidence="1" id="KW-0472">Membrane</keyword>
<keyword evidence="1" id="KW-0812">Transmembrane</keyword>
<sequence length="129" mass="14489">ISGAEWTDARLILTGAERTDDALIITGAERTDARLFITGAERTDAGLIVTGAERTDTRLIIPSSVLIGDYDLYHLLIICFIVRSLPFDWSAYFWASFFANKTLIFVFSNVSVHCSLVIFYLFVILYPTQ</sequence>
<organism evidence="2 3">
    <name type="scientific">Astathelohania contejeani</name>
    <dbReference type="NCBI Taxonomy" id="164912"/>
    <lineage>
        <taxon>Eukaryota</taxon>
        <taxon>Fungi</taxon>
        <taxon>Fungi incertae sedis</taxon>
        <taxon>Microsporidia</taxon>
        <taxon>Astathelohaniidae</taxon>
        <taxon>Astathelohania</taxon>
    </lineage>
</organism>